<dbReference type="Gene3D" id="1.20.1250.20">
    <property type="entry name" value="MFS general substrate transporter like domains"/>
    <property type="match status" value="1"/>
</dbReference>
<dbReference type="RefSeq" id="WP_132082677.1">
    <property type="nucleotide sequence ID" value="NZ_SLUI01000013.1"/>
</dbReference>
<dbReference type="InterPro" id="IPR036259">
    <property type="entry name" value="MFS_trans_sf"/>
</dbReference>
<dbReference type="GO" id="GO:0005886">
    <property type="term" value="C:plasma membrane"/>
    <property type="evidence" value="ECO:0007669"/>
    <property type="project" value="UniProtKB-SubCell"/>
</dbReference>
<proteinExistence type="predicted"/>
<feature type="transmembrane region" description="Helical" evidence="6">
    <location>
        <begin position="77"/>
        <end position="96"/>
    </location>
</feature>
<dbReference type="PROSITE" id="PS50850">
    <property type="entry name" value="MFS"/>
    <property type="match status" value="1"/>
</dbReference>
<evidence type="ECO:0000313" key="9">
    <source>
        <dbReference type="Proteomes" id="UP000295063"/>
    </source>
</evidence>
<feature type="transmembrane region" description="Helical" evidence="6">
    <location>
        <begin position="46"/>
        <end position="65"/>
    </location>
</feature>
<evidence type="ECO:0000256" key="6">
    <source>
        <dbReference type="SAM" id="Phobius"/>
    </source>
</evidence>
<reference evidence="8 9" key="1">
    <citation type="submission" date="2019-03" db="EMBL/GenBank/DDBJ databases">
        <title>Genomic Encyclopedia of Type Strains, Phase IV (KMG-IV): sequencing the most valuable type-strain genomes for metagenomic binning, comparative biology and taxonomic classification.</title>
        <authorList>
            <person name="Goeker M."/>
        </authorList>
    </citation>
    <scope>NUCLEOTIDE SEQUENCE [LARGE SCALE GENOMIC DNA]</scope>
    <source>
        <strain evidence="8 9">DSM 15969</strain>
    </source>
</reference>
<evidence type="ECO:0000313" key="8">
    <source>
        <dbReference type="EMBL" id="TCL35268.1"/>
    </source>
</evidence>
<dbReference type="Pfam" id="PF07690">
    <property type="entry name" value="MFS_1"/>
    <property type="match status" value="2"/>
</dbReference>
<keyword evidence="2" id="KW-0813">Transport</keyword>
<dbReference type="PRINTS" id="PR01036">
    <property type="entry name" value="TCRTETB"/>
</dbReference>
<feature type="transmembrane region" description="Helical" evidence="6">
    <location>
        <begin position="222"/>
        <end position="242"/>
    </location>
</feature>
<evidence type="ECO:0000256" key="1">
    <source>
        <dbReference type="ARBA" id="ARBA00004651"/>
    </source>
</evidence>
<keyword evidence="3 6" id="KW-0812">Transmembrane</keyword>
<dbReference type="InterPro" id="IPR011701">
    <property type="entry name" value="MFS"/>
</dbReference>
<feature type="transmembrane region" description="Helical" evidence="6">
    <location>
        <begin position="102"/>
        <end position="123"/>
    </location>
</feature>
<keyword evidence="4 6" id="KW-1133">Transmembrane helix</keyword>
<evidence type="ECO:0000259" key="7">
    <source>
        <dbReference type="PROSITE" id="PS50850"/>
    </source>
</evidence>
<feature type="transmembrane region" description="Helical" evidence="6">
    <location>
        <begin position="166"/>
        <end position="185"/>
    </location>
</feature>
<sequence>MNLQLSLESAVLAVVMVTSFLAPFMGSSINLAIPAIGTQYSGSATVLSWVVAGYLLASAAFLLPFGRLADIEGRKKIYVSGIVLFSLFALLSGLAWSIESMIFFRVCQGAASAMIFSTGMAILTSVYPPERRGQAMGLTAAATYIGLSLGPVLGGFLNHNFGWRSIFYFTALIGLIAAILAAWRLKGEWADAKGEKFDLIGSFLCVGSLVAVLYGFSEVSQSRWGIYILGFGVMVTAVFICFESRQQYPIFHVALFRDNKTFAFSNLAAMINYSATFAVAFVLSLYLQVVMGYDSQVAGLILLSQPIIMVVFSPLAGALSDRIEPAVVASWGMALSTLGLFLFSFLAKETSLWLLIANLVLIGLGFALFASPNNNAIMGAVEKNFYGIAAASLAAVRLIGQSISIAIVTMLLAVHADGGNAGINSAEMIQAGTRTAFLVFAGICGVGIFASLARGRVNKQSQ</sequence>
<protein>
    <submittedName>
        <fullName evidence="8">EmrB/QacA subfamily drug resistance transporter</fullName>
    </submittedName>
</protein>
<dbReference type="Gene3D" id="1.20.1720.10">
    <property type="entry name" value="Multidrug resistance protein D"/>
    <property type="match status" value="1"/>
</dbReference>
<dbReference type="PANTHER" id="PTHR42718:SF9">
    <property type="entry name" value="MAJOR FACILITATOR SUPERFAMILY MULTIDRUG TRANSPORTER MFSC"/>
    <property type="match status" value="1"/>
</dbReference>
<evidence type="ECO:0000256" key="2">
    <source>
        <dbReference type="ARBA" id="ARBA00022448"/>
    </source>
</evidence>
<feature type="transmembrane region" description="Helical" evidence="6">
    <location>
        <begin position="326"/>
        <end position="346"/>
    </location>
</feature>
<feature type="transmembrane region" description="Helical" evidence="6">
    <location>
        <begin position="352"/>
        <end position="373"/>
    </location>
</feature>
<dbReference type="Proteomes" id="UP000295063">
    <property type="component" value="Unassembled WGS sequence"/>
</dbReference>
<gene>
    <name evidence="8" type="ORF">EV210_113111</name>
</gene>
<evidence type="ECO:0000256" key="5">
    <source>
        <dbReference type="ARBA" id="ARBA00023136"/>
    </source>
</evidence>
<feature type="transmembrane region" description="Helical" evidence="6">
    <location>
        <begin position="299"/>
        <end position="319"/>
    </location>
</feature>
<dbReference type="EMBL" id="SLUI01000013">
    <property type="protein sequence ID" value="TCL35268.1"/>
    <property type="molecule type" value="Genomic_DNA"/>
</dbReference>
<keyword evidence="5 6" id="KW-0472">Membrane</keyword>
<feature type="transmembrane region" description="Helical" evidence="6">
    <location>
        <begin position="385"/>
        <end position="415"/>
    </location>
</feature>
<dbReference type="CDD" id="cd17321">
    <property type="entry name" value="MFS_MMR_MDR_like"/>
    <property type="match status" value="1"/>
</dbReference>
<keyword evidence="9" id="KW-1185">Reference proteome</keyword>
<organism evidence="8 9">
    <name type="scientific">Anaerospora hongkongensis</name>
    <dbReference type="NCBI Taxonomy" id="244830"/>
    <lineage>
        <taxon>Bacteria</taxon>
        <taxon>Bacillati</taxon>
        <taxon>Bacillota</taxon>
        <taxon>Negativicutes</taxon>
        <taxon>Selenomonadales</taxon>
        <taxon>Sporomusaceae</taxon>
        <taxon>Anaerospora</taxon>
    </lineage>
</organism>
<evidence type="ECO:0000256" key="3">
    <source>
        <dbReference type="ARBA" id="ARBA00022692"/>
    </source>
</evidence>
<comment type="caution">
    <text evidence="8">The sequence shown here is derived from an EMBL/GenBank/DDBJ whole genome shotgun (WGS) entry which is preliminary data.</text>
</comment>
<dbReference type="AlphaFoldDB" id="A0A4V2Q895"/>
<dbReference type="SUPFAM" id="SSF103473">
    <property type="entry name" value="MFS general substrate transporter"/>
    <property type="match status" value="1"/>
</dbReference>
<feature type="transmembrane region" description="Helical" evidence="6">
    <location>
        <begin position="197"/>
        <end position="216"/>
    </location>
</feature>
<dbReference type="GO" id="GO:0022857">
    <property type="term" value="F:transmembrane transporter activity"/>
    <property type="evidence" value="ECO:0007669"/>
    <property type="project" value="InterPro"/>
</dbReference>
<dbReference type="PANTHER" id="PTHR42718">
    <property type="entry name" value="MAJOR FACILITATOR SUPERFAMILY MULTIDRUG TRANSPORTER MFSC"/>
    <property type="match status" value="1"/>
</dbReference>
<feature type="transmembrane region" description="Helical" evidence="6">
    <location>
        <begin position="135"/>
        <end position="154"/>
    </location>
</feature>
<dbReference type="InterPro" id="IPR020846">
    <property type="entry name" value="MFS_dom"/>
</dbReference>
<dbReference type="OrthoDB" id="102502at2"/>
<feature type="transmembrane region" description="Helical" evidence="6">
    <location>
        <begin position="435"/>
        <end position="453"/>
    </location>
</feature>
<evidence type="ECO:0000256" key="4">
    <source>
        <dbReference type="ARBA" id="ARBA00022989"/>
    </source>
</evidence>
<feature type="transmembrane region" description="Helical" evidence="6">
    <location>
        <begin position="263"/>
        <end position="287"/>
    </location>
</feature>
<accession>A0A4V2Q895</accession>
<feature type="transmembrane region" description="Helical" evidence="6">
    <location>
        <begin position="7"/>
        <end position="26"/>
    </location>
</feature>
<comment type="subcellular location">
    <subcellularLocation>
        <location evidence="1">Cell membrane</location>
        <topology evidence="1">Multi-pass membrane protein</topology>
    </subcellularLocation>
</comment>
<feature type="domain" description="Major facilitator superfamily (MFS) profile" evidence="7">
    <location>
        <begin position="11"/>
        <end position="459"/>
    </location>
</feature>
<name>A0A4V2Q895_9FIRM</name>